<dbReference type="SUPFAM" id="SSF117916">
    <property type="entry name" value="Fe-S cluster assembly (FSCA) domain-like"/>
    <property type="match status" value="1"/>
</dbReference>
<name>A0AAU9JCH9_9CILI</name>
<dbReference type="GO" id="GO:0051604">
    <property type="term" value="P:protein maturation"/>
    <property type="evidence" value="ECO:0007669"/>
    <property type="project" value="InterPro"/>
</dbReference>
<dbReference type="GO" id="GO:0007059">
    <property type="term" value="P:chromosome segregation"/>
    <property type="evidence" value="ECO:0007669"/>
    <property type="project" value="UniProtKB-KW"/>
</dbReference>
<evidence type="ECO:0000256" key="2">
    <source>
        <dbReference type="ARBA" id="ARBA00022829"/>
    </source>
</evidence>
<dbReference type="AlphaFoldDB" id="A0AAU9JCH9"/>
<dbReference type="InterPro" id="IPR034904">
    <property type="entry name" value="FSCA_dom_sf"/>
</dbReference>
<dbReference type="PANTHER" id="PTHR12377">
    <property type="entry name" value="CYTOSOLIC IRON-SULFUR ASSEMBLY COMPONENT 2B-RELATED"/>
    <property type="match status" value="1"/>
</dbReference>
<proteinExistence type="inferred from homology"/>
<keyword evidence="4" id="KW-1185">Reference proteome</keyword>
<sequence length="138" mass="15841">MNNKPKYDPEFLKEMIMDAIGNIQDPELPNTLEDLDIVAEDRIEVKATDSNYHATIVWIPTKSTCSYANNIALCMRYKLQEEYPDINLKLDIILKEGSHVTKMEIDKQVNDKERIAAALENPDVLQMIKKSTGSIYEH</sequence>
<dbReference type="InterPro" id="IPR039796">
    <property type="entry name" value="MIP18"/>
</dbReference>
<keyword evidence="2" id="KW-0159">Chromosome partition</keyword>
<dbReference type="EMBL" id="CAJZBQ010000039">
    <property type="protein sequence ID" value="CAG9325811.1"/>
    <property type="molecule type" value="Genomic_DNA"/>
</dbReference>
<accession>A0AAU9JCH9</accession>
<organism evidence="3 4">
    <name type="scientific">Blepharisma stoltei</name>
    <dbReference type="NCBI Taxonomy" id="1481888"/>
    <lineage>
        <taxon>Eukaryota</taxon>
        <taxon>Sar</taxon>
        <taxon>Alveolata</taxon>
        <taxon>Ciliophora</taxon>
        <taxon>Postciliodesmatophora</taxon>
        <taxon>Heterotrichea</taxon>
        <taxon>Heterotrichida</taxon>
        <taxon>Blepharismidae</taxon>
        <taxon>Blepharisma</taxon>
    </lineage>
</organism>
<comment type="similarity">
    <text evidence="1">Belongs to the MIP18 family.</text>
</comment>
<protein>
    <recommendedName>
        <fullName evidence="5">MIP18 family-like domain-containing protein</fullName>
    </recommendedName>
</protein>
<evidence type="ECO:0000313" key="3">
    <source>
        <dbReference type="EMBL" id="CAG9325811.1"/>
    </source>
</evidence>
<evidence type="ECO:0000313" key="4">
    <source>
        <dbReference type="Proteomes" id="UP001162131"/>
    </source>
</evidence>
<dbReference type="Gene3D" id="6.10.250.1280">
    <property type="match status" value="1"/>
</dbReference>
<dbReference type="PANTHER" id="PTHR12377:SF2">
    <property type="entry name" value="CYTOSOLIC IRON-SULFUR ASSEMBLY COMPONENT 2A"/>
    <property type="match status" value="1"/>
</dbReference>
<dbReference type="Proteomes" id="UP001162131">
    <property type="component" value="Unassembled WGS sequence"/>
</dbReference>
<reference evidence="3" key="1">
    <citation type="submission" date="2021-09" db="EMBL/GenBank/DDBJ databases">
        <authorList>
            <consortium name="AG Swart"/>
            <person name="Singh M."/>
            <person name="Singh A."/>
            <person name="Seah K."/>
            <person name="Emmerich C."/>
        </authorList>
    </citation>
    <scope>NUCLEOTIDE SEQUENCE</scope>
    <source>
        <strain evidence="3">ATCC30299</strain>
    </source>
</reference>
<evidence type="ECO:0008006" key="5">
    <source>
        <dbReference type="Google" id="ProtNLM"/>
    </source>
</evidence>
<comment type="caution">
    <text evidence="3">The sequence shown here is derived from an EMBL/GenBank/DDBJ whole genome shotgun (WGS) entry which is preliminary data.</text>
</comment>
<dbReference type="Gene3D" id="3.30.300.130">
    <property type="entry name" value="Fe-S cluster assembly (FSCA)"/>
    <property type="match status" value="1"/>
</dbReference>
<gene>
    <name evidence="3" type="ORF">BSTOLATCC_MIC39596</name>
</gene>
<evidence type="ECO:0000256" key="1">
    <source>
        <dbReference type="ARBA" id="ARBA00010381"/>
    </source>
</evidence>